<evidence type="ECO:0000313" key="1">
    <source>
        <dbReference type="EMBL" id="EIE42378.1"/>
    </source>
</evidence>
<organism evidence="1 2">
    <name type="scientific">Mycoplasmopsis canis UFG4</name>
    <dbReference type="NCBI Taxonomy" id="1131455"/>
    <lineage>
        <taxon>Bacteria</taxon>
        <taxon>Bacillati</taxon>
        <taxon>Mycoplasmatota</taxon>
        <taxon>Mycoplasmoidales</taxon>
        <taxon>Metamycoplasmataceae</taxon>
        <taxon>Mycoplasmopsis</taxon>
    </lineage>
</organism>
<name>I1A7A7_9BACT</name>
<dbReference type="PATRIC" id="fig|1131455.3.peg.132"/>
<dbReference type="Proteomes" id="UP000006229">
    <property type="component" value="Unassembled WGS sequence"/>
</dbReference>
<dbReference type="EMBL" id="AJFU01000003">
    <property type="protein sequence ID" value="EIE42378.1"/>
    <property type="molecule type" value="Genomic_DNA"/>
</dbReference>
<keyword evidence="2" id="KW-1185">Reference proteome</keyword>
<reference evidence="1 2" key="1">
    <citation type="journal article" date="2012" name="J. Bacteriol.">
        <title>Genome annotation of five Mycoplasma canis strains.</title>
        <authorList>
            <person name="Brown D.R."/>
            <person name="May M."/>
            <person name="Michaels D.L."/>
            <person name="Barbet A.F."/>
        </authorList>
    </citation>
    <scope>NUCLEOTIDE SEQUENCE [LARGE SCALE GENOMIC DNA]</scope>
    <source>
        <strain evidence="1 2">UFG4</strain>
    </source>
</reference>
<evidence type="ECO:0000313" key="2">
    <source>
        <dbReference type="Proteomes" id="UP000006229"/>
    </source>
</evidence>
<protein>
    <submittedName>
        <fullName evidence="1">Uncharacterized protein</fullName>
    </submittedName>
</protein>
<proteinExistence type="predicted"/>
<accession>I1A7A7</accession>
<dbReference type="AlphaFoldDB" id="I1A7A7"/>
<comment type="caution">
    <text evidence="1">The sequence shown here is derived from an EMBL/GenBank/DDBJ whole genome shotgun (WGS) entry which is preliminary data.</text>
</comment>
<gene>
    <name evidence="1" type="ORF">MCANUFG4_00643</name>
</gene>
<dbReference type="RefSeq" id="WP_004797010.1">
    <property type="nucleotide sequence ID" value="NZ_AJFU01000003.1"/>
</dbReference>
<sequence>MHKQTTKSQQINSYMQRVIDYDQILKTNDDILYALQKALGNDVKKIKFKNTKTVFKYTNKDNNIEHYFLGASIA</sequence>